<keyword evidence="8" id="KW-0406">Ion transport</keyword>
<dbReference type="InterPro" id="IPR023614">
    <property type="entry name" value="Porin_dom_sf"/>
</dbReference>
<comment type="subunit">
    <text evidence="3">Homotrimer.</text>
</comment>
<name>A0A2U1CS82_9BURK</name>
<dbReference type="PRINTS" id="PR00182">
    <property type="entry name" value="ECOLNEIPORIN"/>
</dbReference>
<dbReference type="PRINTS" id="PR00183">
    <property type="entry name" value="ECOLIPORIN"/>
</dbReference>
<keyword evidence="5" id="KW-1134">Transmembrane beta strand</keyword>
<dbReference type="GO" id="GO:0034220">
    <property type="term" value="P:monoatomic ion transmembrane transport"/>
    <property type="evidence" value="ECO:0007669"/>
    <property type="project" value="InterPro"/>
</dbReference>
<comment type="caution">
    <text evidence="14">The sequence shown here is derived from an EMBL/GenBank/DDBJ whole genome shotgun (WGS) entry which is preliminary data.</text>
</comment>
<keyword evidence="4" id="KW-0813">Transport</keyword>
<dbReference type="GO" id="GO:0015288">
    <property type="term" value="F:porin activity"/>
    <property type="evidence" value="ECO:0007669"/>
    <property type="project" value="UniProtKB-KW"/>
</dbReference>
<proteinExistence type="inferred from homology"/>
<dbReference type="Pfam" id="PF13609">
    <property type="entry name" value="Porin_4"/>
    <property type="match status" value="1"/>
</dbReference>
<evidence type="ECO:0000256" key="2">
    <source>
        <dbReference type="ARBA" id="ARBA00007539"/>
    </source>
</evidence>
<dbReference type="GO" id="GO:0009279">
    <property type="term" value="C:cell outer membrane"/>
    <property type="evidence" value="ECO:0007669"/>
    <property type="project" value="UniProtKB-SubCell"/>
</dbReference>
<dbReference type="InterPro" id="IPR001702">
    <property type="entry name" value="Porin_Gram-ve"/>
</dbReference>
<dbReference type="STRING" id="1231391.GCA_000308195_02620"/>
<keyword evidence="7 12" id="KW-0732">Signal</keyword>
<evidence type="ECO:0000256" key="4">
    <source>
        <dbReference type="ARBA" id="ARBA00022448"/>
    </source>
</evidence>
<dbReference type="EMBL" id="QEKO01000001">
    <property type="protein sequence ID" value="PVY68684.1"/>
    <property type="molecule type" value="Genomic_DNA"/>
</dbReference>
<evidence type="ECO:0000259" key="13">
    <source>
        <dbReference type="Pfam" id="PF13609"/>
    </source>
</evidence>
<evidence type="ECO:0000256" key="5">
    <source>
        <dbReference type="ARBA" id="ARBA00022452"/>
    </source>
</evidence>
<keyword evidence="15" id="KW-1185">Reference proteome</keyword>
<keyword evidence="6" id="KW-0812">Transmembrane</keyword>
<dbReference type="OrthoDB" id="8520696at2"/>
<evidence type="ECO:0000256" key="8">
    <source>
        <dbReference type="ARBA" id="ARBA00023065"/>
    </source>
</evidence>
<keyword evidence="10" id="KW-0472">Membrane</keyword>
<evidence type="ECO:0000256" key="11">
    <source>
        <dbReference type="ARBA" id="ARBA00023237"/>
    </source>
</evidence>
<evidence type="ECO:0000256" key="7">
    <source>
        <dbReference type="ARBA" id="ARBA00022729"/>
    </source>
</evidence>
<evidence type="ECO:0000313" key="15">
    <source>
        <dbReference type="Proteomes" id="UP000246145"/>
    </source>
</evidence>
<evidence type="ECO:0000313" key="14">
    <source>
        <dbReference type="EMBL" id="PVY68684.1"/>
    </source>
</evidence>
<feature type="chain" id="PRO_5015613896" evidence="12">
    <location>
        <begin position="23"/>
        <end position="377"/>
    </location>
</feature>
<dbReference type="SUPFAM" id="SSF56935">
    <property type="entry name" value="Porins"/>
    <property type="match status" value="1"/>
</dbReference>
<keyword evidence="11" id="KW-0998">Cell outer membrane</keyword>
<comment type="similarity">
    <text evidence="2">Belongs to the Gram-negative porin family.</text>
</comment>
<dbReference type="CDD" id="cd00342">
    <property type="entry name" value="gram_neg_porins"/>
    <property type="match status" value="1"/>
</dbReference>
<comment type="subcellular location">
    <subcellularLocation>
        <location evidence="1">Cell outer membrane</location>
        <topology evidence="1">Multi-pass membrane protein</topology>
    </subcellularLocation>
</comment>
<dbReference type="InterPro" id="IPR001897">
    <property type="entry name" value="Porin_gammaproteobac"/>
</dbReference>
<evidence type="ECO:0000256" key="3">
    <source>
        <dbReference type="ARBA" id="ARBA00011233"/>
    </source>
</evidence>
<dbReference type="Proteomes" id="UP000246145">
    <property type="component" value="Unassembled WGS sequence"/>
</dbReference>
<evidence type="ECO:0000256" key="6">
    <source>
        <dbReference type="ARBA" id="ARBA00022692"/>
    </source>
</evidence>
<dbReference type="Gene3D" id="2.40.160.10">
    <property type="entry name" value="Porin"/>
    <property type="match status" value="1"/>
</dbReference>
<organism evidence="14 15">
    <name type="scientific">Pusillimonas noertemannii</name>
    <dbReference type="NCBI Taxonomy" id="305977"/>
    <lineage>
        <taxon>Bacteria</taxon>
        <taxon>Pseudomonadati</taxon>
        <taxon>Pseudomonadota</taxon>
        <taxon>Betaproteobacteria</taxon>
        <taxon>Burkholderiales</taxon>
        <taxon>Alcaligenaceae</taxon>
        <taxon>Pusillimonas</taxon>
    </lineage>
</organism>
<reference evidence="14 15" key="1">
    <citation type="submission" date="2018-04" db="EMBL/GenBank/DDBJ databases">
        <title>Genomic Encyclopedia of Type Strains, Phase IV (KMG-IV): sequencing the most valuable type-strain genomes for metagenomic binning, comparative biology and taxonomic classification.</title>
        <authorList>
            <person name="Goeker M."/>
        </authorList>
    </citation>
    <scope>NUCLEOTIDE SEQUENCE [LARGE SCALE GENOMIC DNA]</scope>
    <source>
        <strain evidence="14 15">DSM 10065</strain>
    </source>
</reference>
<feature type="domain" description="Porin" evidence="13">
    <location>
        <begin position="8"/>
        <end position="357"/>
    </location>
</feature>
<dbReference type="PANTHER" id="PTHR34501:SF9">
    <property type="entry name" value="MAJOR OUTER MEMBRANE PROTEIN P.IA"/>
    <property type="match status" value="1"/>
</dbReference>
<gene>
    <name evidence="14" type="ORF">C7440_1095</name>
</gene>
<evidence type="ECO:0000256" key="12">
    <source>
        <dbReference type="SAM" id="SignalP"/>
    </source>
</evidence>
<dbReference type="RefSeq" id="WP_116517740.1">
    <property type="nucleotide sequence ID" value="NZ_JACCEX010000001.1"/>
</dbReference>
<feature type="signal peptide" evidence="12">
    <location>
        <begin position="1"/>
        <end position="22"/>
    </location>
</feature>
<evidence type="ECO:0000256" key="1">
    <source>
        <dbReference type="ARBA" id="ARBA00004571"/>
    </source>
</evidence>
<dbReference type="InterPro" id="IPR033900">
    <property type="entry name" value="Gram_neg_porin_domain"/>
</dbReference>
<protein>
    <submittedName>
        <fullName evidence="14">Putative porin</fullName>
    </submittedName>
</protein>
<evidence type="ECO:0000256" key="9">
    <source>
        <dbReference type="ARBA" id="ARBA00023114"/>
    </source>
</evidence>
<evidence type="ECO:0000256" key="10">
    <source>
        <dbReference type="ARBA" id="ARBA00023136"/>
    </source>
</evidence>
<dbReference type="PANTHER" id="PTHR34501">
    <property type="entry name" value="PROTEIN YDDL-RELATED"/>
    <property type="match status" value="1"/>
</dbReference>
<dbReference type="GO" id="GO:0046930">
    <property type="term" value="C:pore complex"/>
    <property type="evidence" value="ECO:0007669"/>
    <property type="project" value="UniProtKB-KW"/>
</dbReference>
<dbReference type="AlphaFoldDB" id="A0A2U1CS82"/>
<dbReference type="InterPro" id="IPR050298">
    <property type="entry name" value="Gram-neg_bact_OMP"/>
</dbReference>
<accession>A0A2U1CS82</accession>
<sequence>MKKTLLAAALATGFAIAGAAHAETSVTLYGIVDGGIGYQQLKGTVYDDAGNAVDYNGKRTGMINGINSANRWGLKGTEDLGDGLQAVFVLESGFDLGTGVSGQSLGNTNRMFGRQATIGLQSDAWGRFDLGRQTNIASKYFADIASPFGVDFGQAAAGATFNSAASLRYDNMVMYQTPNFSGFQFGVGYSFNANGSQQFRDSGGDDPNTHAWTTGLRYANGPIGLAATYDQFEAPETLPVDGGVKVKSWNVGASYDFSVARLHAGFGQTRNGWFQGITFGDLDTAGALMVNDGMRVNSYTVGVSAPVGPGEIMASWGMADPRGTAGDDEKQNIYSLGYTYPLSKRTNVYAIGSYAKNVAFQDDLKSTLIGVGMRHQF</sequence>
<keyword evidence="9" id="KW-0626">Porin</keyword>